<evidence type="ECO:0000256" key="2">
    <source>
        <dbReference type="SAM" id="SignalP"/>
    </source>
</evidence>
<feature type="region of interest" description="Disordered" evidence="1">
    <location>
        <begin position="25"/>
        <end position="54"/>
    </location>
</feature>
<evidence type="ECO:0008006" key="5">
    <source>
        <dbReference type="Google" id="ProtNLM"/>
    </source>
</evidence>
<keyword evidence="2" id="KW-0732">Signal</keyword>
<protein>
    <recommendedName>
        <fullName evidence="5">DUF4148 domain-containing protein</fullName>
    </recommendedName>
</protein>
<dbReference type="RefSeq" id="WP_062085311.1">
    <property type="nucleotide sequence ID" value="NZ_FCOK02000014.1"/>
</dbReference>
<feature type="chain" id="PRO_5008501652" description="DUF4148 domain-containing protein" evidence="2">
    <location>
        <begin position="22"/>
        <end position="84"/>
    </location>
</feature>
<dbReference type="EMBL" id="FCOK02000014">
    <property type="protein sequence ID" value="SAL31490.1"/>
    <property type="molecule type" value="Genomic_DNA"/>
</dbReference>
<reference evidence="3 4" key="1">
    <citation type="submission" date="2016-01" db="EMBL/GenBank/DDBJ databases">
        <authorList>
            <person name="Oliw E.H."/>
        </authorList>
    </citation>
    <scope>NUCLEOTIDE SEQUENCE [LARGE SCALE GENOMIC DNA]</scope>
    <source>
        <strain evidence="3">LMG 27134</strain>
    </source>
</reference>
<proteinExistence type="predicted"/>
<dbReference type="Proteomes" id="UP000054683">
    <property type="component" value="Unassembled WGS sequence"/>
</dbReference>
<evidence type="ECO:0000256" key="1">
    <source>
        <dbReference type="SAM" id="MobiDB-lite"/>
    </source>
</evidence>
<gene>
    <name evidence="3" type="ORF">AWB69_02665</name>
</gene>
<organism evidence="3 4">
    <name type="scientific">Caballeronia udeis</name>
    <dbReference type="NCBI Taxonomy" id="1232866"/>
    <lineage>
        <taxon>Bacteria</taxon>
        <taxon>Pseudomonadati</taxon>
        <taxon>Pseudomonadota</taxon>
        <taxon>Betaproteobacteria</taxon>
        <taxon>Burkholderiales</taxon>
        <taxon>Burkholderiaceae</taxon>
        <taxon>Caballeronia</taxon>
    </lineage>
</organism>
<name>A0A158GJ88_9BURK</name>
<sequence>MKTLRIVAACAVALVAGQAWAQAQPATTETATVQPAQDVGGVTDMSRSAAGAPMGLTRQQVYQDLLRSQQSGEQSRLQDLYHGQ</sequence>
<feature type="compositionally biased region" description="Low complexity" evidence="1">
    <location>
        <begin position="25"/>
        <end position="37"/>
    </location>
</feature>
<accession>A0A158GJ88</accession>
<evidence type="ECO:0000313" key="3">
    <source>
        <dbReference type="EMBL" id="SAL31490.1"/>
    </source>
</evidence>
<evidence type="ECO:0000313" key="4">
    <source>
        <dbReference type="Proteomes" id="UP000054683"/>
    </source>
</evidence>
<dbReference type="AlphaFoldDB" id="A0A158GJ88"/>
<feature type="signal peptide" evidence="2">
    <location>
        <begin position="1"/>
        <end position="21"/>
    </location>
</feature>
<dbReference type="OrthoDB" id="9110298at2"/>